<evidence type="ECO:0000313" key="3">
    <source>
        <dbReference type="EMBL" id="KAK5984372.1"/>
    </source>
</evidence>
<dbReference type="AlphaFoldDB" id="A0AAN8F3S8"/>
<protein>
    <submittedName>
        <fullName evidence="2">Uncharacterized protein</fullName>
    </submittedName>
</protein>
<gene>
    <name evidence="2" type="ORF">GCK32_012507</name>
    <name evidence="3" type="ORF">GCK32_019733</name>
</gene>
<keyword evidence="4" id="KW-1185">Reference proteome</keyword>
<sequence>MAPREHNSDVNIRGWTDTARNAALICSSAAPFLDSKWLGEDAPAQEYDNPIRCLGSDPYDDNGIVGRFRTRLWYEKMRKYWIPTWPEAEPDEAKKSRKSGMQAEQGPSRLGWIPKRARYAGGSHEPRKY</sequence>
<reference evidence="2 4" key="1">
    <citation type="submission" date="2019-10" db="EMBL/GenBank/DDBJ databases">
        <title>Assembly and Annotation for the nematode Trichostrongylus colubriformis.</title>
        <authorList>
            <person name="Martin J."/>
        </authorList>
    </citation>
    <scope>NUCLEOTIDE SEQUENCE [LARGE SCALE GENOMIC DNA]</scope>
    <source>
        <strain evidence="2">G859</strain>
        <tissue evidence="2">Whole worm</tissue>
    </source>
</reference>
<feature type="region of interest" description="Disordered" evidence="1">
    <location>
        <begin position="88"/>
        <end position="129"/>
    </location>
</feature>
<accession>A0AAN8F3S8</accession>
<evidence type="ECO:0000313" key="2">
    <source>
        <dbReference type="EMBL" id="KAK5966852.1"/>
    </source>
</evidence>
<evidence type="ECO:0000256" key="1">
    <source>
        <dbReference type="SAM" id="MobiDB-lite"/>
    </source>
</evidence>
<comment type="caution">
    <text evidence="2">The sequence shown here is derived from an EMBL/GenBank/DDBJ whole genome shotgun (WGS) entry which is preliminary data.</text>
</comment>
<dbReference type="Proteomes" id="UP001331761">
    <property type="component" value="Unassembled WGS sequence"/>
</dbReference>
<dbReference type="EMBL" id="WIXE01002969">
    <property type="protein sequence ID" value="KAK5984372.1"/>
    <property type="molecule type" value="Genomic_DNA"/>
</dbReference>
<organism evidence="2 4">
    <name type="scientific">Trichostrongylus colubriformis</name>
    <name type="common">Black scour worm</name>
    <dbReference type="NCBI Taxonomy" id="6319"/>
    <lineage>
        <taxon>Eukaryota</taxon>
        <taxon>Metazoa</taxon>
        <taxon>Ecdysozoa</taxon>
        <taxon>Nematoda</taxon>
        <taxon>Chromadorea</taxon>
        <taxon>Rhabditida</taxon>
        <taxon>Rhabditina</taxon>
        <taxon>Rhabditomorpha</taxon>
        <taxon>Strongyloidea</taxon>
        <taxon>Trichostrongylidae</taxon>
        <taxon>Trichostrongylus</taxon>
    </lineage>
</organism>
<name>A0AAN8F3S8_TRICO</name>
<proteinExistence type="predicted"/>
<evidence type="ECO:0000313" key="4">
    <source>
        <dbReference type="Proteomes" id="UP001331761"/>
    </source>
</evidence>
<dbReference type="EMBL" id="WIXE01023036">
    <property type="protein sequence ID" value="KAK5966852.1"/>
    <property type="molecule type" value="Genomic_DNA"/>
</dbReference>